<feature type="compositionally biased region" description="Low complexity" evidence="8">
    <location>
        <begin position="517"/>
        <end position="533"/>
    </location>
</feature>
<dbReference type="FunFam" id="3.40.50.300:FF:000559">
    <property type="entry name" value="Nuclear/nucleolar GTPase 2"/>
    <property type="match status" value="1"/>
</dbReference>
<dbReference type="SUPFAM" id="SSF52540">
    <property type="entry name" value="P-loop containing nucleoside triphosphate hydrolases"/>
    <property type="match status" value="1"/>
</dbReference>
<evidence type="ECO:0000313" key="10">
    <source>
        <dbReference type="EMBL" id="KAF2845004.1"/>
    </source>
</evidence>
<evidence type="ECO:0000256" key="5">
    <source>
        <dbReference type="ARBA" id="ARBA00023134"/>
    </source>
</evidence>
<keyword evidence="11" id="KW-1185">Reference proteome</keyword>
<evidence type="ECO:0000313" key="11">
    <source>
        <dbReference type="Proteomes" id="UP000799423"/>
    </source>
</evidence>
<feature type="domain" description="CP-type G" evidence="9">
    <location>
        <begin position="227"/>
        <end position="388"/>
    </location>
</feature>
<dbReference type="GO" id="GO:0005730">
    <property type="term" value="C:nucleolus"/>
    <property type="evidence" value="ECO:0007669"/>
    <property type="project" value="UniProtKB-SubCell"/>
</dbReference>
<dbReference type="InterPro" id="IPR012971">
    <property type="entry name" value="NOG2_N_dom"/>
</dbReference>
<dbReference type="CDD" id="cd01858">
    <property type="entry name" value="NGP_1"/>
    <property type="match status" value="1"/>
</dbReference>
<dbReference type="OrthoDB" id="444945at2759"/>
<dbReference type="GO" id="GO:0005525">
    <property type="term" value="F:GTP binding"/>
    <property type="evidence" value="ECO:0007669"/>
    <property type="project" value="UniProtKB-KW"/>
</dbReference>
<comment type="subcellular location">
    <subcellularLocation>
        <location evidence="2 7">Nucleus</location>
        <location evidence="2 7">Nucleolus</location>
    </subcellularLocation>
</comment>
<gene>
    <name evidence="10" type="ORF">T440DRAFT_473000</name>
</gene>
<organism evidence="10 11">
    <name type="scientific">Plenodomus tracheiphilus IPT5</name>
    <dbReference type="NCBI Taxonomy" id="1408161"/>
    <lineage>
        <taxon>Eukaryota</taxon>
        <taxon>Fungi</taxon>
        <taxon>Dikarya</taxon>
        <taxon>Ascomycota</taxon>
        <taxon>Pezizomycotina</taxon>
        <taxon>Dothideomycetes</taxon>
        <taxon>Pleosporomycetidae</taxon>
        <taxon>Pleosporales</taxon>
        <taxon>Pleosporineae</taxon>
        <taxon>Leptosphaeriaceae</taxon>
        <taxon>Plenodomus</taxon>
    </lineage>
</organism>
<dbReference type="PROSITE" id="PS51721">
    <property type="entry name" value="G_CP"/>
    <property type="match status" value="1"/>
</dbReference>
<dbReference type="PANTHER" id="PTHR11089">
    <property type="entry name" value="GTP-BINDING PROTEIN-RELATED"/>
    <property type="match status" value="1"/>
</dbReference>
<dbReference type="InterPro" id="IPR006073">
    <property type="entry name" value="GTP-bd"/>
</dbReference>
<dbReference type="Pfam" id="PF01926">
    <property type="entry name" value="MMR_HSR1"/>
    <property type="match status" value="1"/>
</dbReference>
<feature type="region of interest" description="Disordered" evidence="8">
    <location>
        <begin position="188"/>
        <end position="208"/>
    </location>
</feature>
<name>A0A6A7AQJ2_9PLEO</name>
<evidence type="ECO:0000256" key="4">
    <source>
        <dbReference type="ARBA" id="ARBA00022741"/>
    </source>
</evidence>
<keyword evidence="6 7" id="KW-0539">Nucleus</keyword>
<evidence type="ECO:0000256" key="2">
    <source>
        <dbReference type="ARBA" id="ARBA00004604"/>
    </source>
</evidence>
<dbReference type="EMBL" id="MU006357">
    <property type="protein sequence ID" value="KAF2845004.1"/>
    <property type="molecule type" value="Genomic_DNA"/>
</dbReference>
<accession>A0A6A7AQJ2</accession>
<keyword evidence="4 7" id="KW-0547">Nucleotide-binding</keyword>
<evidence type="ECO:0000256" key="7">
    <source>
        <dbReference type="RuleBase" id="RU364023"/>
    </source>
</evidence>
<dbReference type="PRINTS" id="PR00326">
    <property type="entry name" value="GTP1OBG"/>
</dbReference>
<reference evidence="10" key="1">
    <citation type="submission" date="2020-01" db="EMBL/GenBank/DDBJ databases">
        <authorList>
            <consortium name="DOE Joint Genome Institute"/>
            <person name="Haridas S."/>
            <person name="Albert R."/>
            <person name="Binder M."/>
            <person name="Bloem J."/>
            <person name="Labutti K."/>
            <person name="Salamov A."/>
            <person name="Andreopoulos B."/>
            <person name="Baker S.E."/>
            <person name="Barry K."/>
            <person name="Bills G."/>
            <person name="Bluhm B.H."/>
            <person name="Cannon C."/>
            <person name="Castanera R."/>
            <person name="Culley D.E."/>
            <person name="Daum C."/>
            <person name="Ezra D."/>
            <person name="Gonzalez J.B."/>
            <person name="Henrissat B."/>
            <person name="Kuo A."/>
            <person name="Liang C."/>
            <person name="Lipzen A."/>
            <person name="Lutzoni F."/>
            <person name="Magnuson J."/>
            <person name="Mondo S."/>
            <person name="Nolan M."/>
            <person name="Ohm R."/>
            <person name="Pangilinan J."/>
            <person name="Park H.-J."/>
            <person name="Ramirez L."/>
            <person name="Alfaro M."/>
            <person name="Sun H."/>
            <person name="Tritt A."/>
            <person name="Yoshinaga Y."/>
            <person name="Zwiers L.-H."/>
            <person name="Turgeon B.G."/>
            <person name="Goodwin S.B."/>
            <person name="Spatafora J.W."/>
            <person name="Crous P.W."/>
            <person name="Grigoriev I.V."/>
        </authorList>
    </citation>
    <scope>NUCLEOTIDE SEQUENCE</scope>
    <source>
        <strain evidence="10">IPT5</strain>
    </source>
</reference>
<dbReference type="AlphaFoldDB" id="A0A6A7AQJ2"/>
<protein>
    <recommendedName>
        <fullName evidence="3 7">Nucleolar GTP-binding protein 2</fullName>
    </recommendedName>
</protein>
<proteinExistence type="inferred from homology"/>
<feature type="compositionally biased region" description="Basic and acidic residues" evidence="8">
    <location>
        <begin position="1"/>
        <end position="16"/>
    </location>
</feature>
<dbReference type="InterPro" id="IPR050755">
    <property type="entry name" value="TRAFAC_YlqF/YawG_RiboMat"/>
</dbReference>
<dbReference type="PANTHER" id="PTHR11089:SF9">
    <property type="entry name" value="NUCLEOLAR GTP-BINDING PROTEIN 2"/>
    <property type="match status" value="1"/>
</dbReference>
<evidence type="ECO:0000256" key="1">
    <source>
        <dbReference type="ARBA" id="ARBA00003892"/>
    </source>
</evidence>
<comment type="function">
    <text evidence="1 7">GTPase that associates with pre-60S ribosomal subunits in the nucleolus and is required for their nuclear export and maturation.</text>
</comment>
<feature type="region of interest" description="Disordered" evidence="8">
    <location>
        <begin position="483"/>
        <end position="606"/>
    </location>
</feature>
<dbReference type="Gene3D" id="3.40.50.300">
    <property type="entry name" value="P-loop containing nucleotide triphosphate hydrolases"/>
    <property type="match status" value="1"/>
</dbReference>
<sequence>MGTQKKEANRKERQGKTGDGMGNVKVKGENFYRSAKKVKVLKRLTGGTAQRNAKGDITKAAAYQTREAPIARVEPNRKWFNNTRVISQDALESFRSAVQAQSSNPHTYLMKRNKLPMSLIEEKGNINGLKEHAAKIAVDSQPFSETFGPKAQRKRPKLDFSSIEDLAGRTGSMHDTYLERLEQAKLLSGTSGDNEESENAANPNNPDGELTSAREFIFMKGTSKRIWNELYKVIDSSDVILHVLDARDPDGTRCRSVEKYIRTEAPHKHLVFVLNKVDLVPSKVAAAWVRHLSREFPTLAFHANINNSFGKGSLIALLRQFSSLHSDRKQISVGMVGYPNTGKSSIINTLRKKKVCVVAPIAGETKVWQYITLMKRIYMIDCPGIVPPNQSDTDEDLLLRGSVRVENVEYPAQYIPAVLKRVQPRHLQRTYDIKDYDNDAVTFLEILCRKAGRLLKGGEADIDGAAKMVLNDWIRGKIPWFTPPPFTEGASTDEPVKADRDGRLGEMSKKRKRNGESEATASVAAATDAIGADQSEVDADDFAGFSDDDDDADDLDLDDDDAADDDDDNDDEDDEDDESDSGEEGGTLLNASITHEAASEDDAEVEEEVAAISQALAKAKKRQRKA</sequence>
<feature type="compositionally biased region" description="Basic and acidic residues" evidence="8">
    <location>
        <begin position="494"/>
        <end position="508"/>
    </location>
</feature>
<dbReference type="Proteomes" id="UP000799423">
    <property type="component" value="Unassembled WGS sequence"/>
</dbReference>
<dbReference type="InterPro" id="IPR027417">
    <property type="entry name" value="P-loop_NTPase"/>
</dbReference>
<keyword evidence="5 7" id="KW-0342">GTP-binding</keyword>
<dbReference type="Gene3D" id="1.10.1580.10">
    <property type="match status" value="1"/>
</dbReference>
<evidence type="ECO:0000256" key="6">
    <source>
        <dbReference type="ARBA" id="ARBA00023242"/>
    </source>
</evidence>
<feature type="compositionally biased region" description="Acidic residues" evidence="8">
    <location>
        <begin position="535"/>
        <end position="583"/>
    </location>
</feature>
<dbReference type="InterPro" id="IPR030378">
    <property type="entry name" value="G_CP_dom"/>
</dbReference>
<dbReference type="InterPro" id="IPR024929">
    <property type="entry name" value="GNL2_CP_dom"/>
</dbReference>
<dbReference type="InterPro" id="IPR023179">
    <property type="entry name" value="GTP-bd_ortho_bundle_sf"/>
</dbReference>
<evidence type="ECO:0000256" key="3">
    <source>
        <dbReference type="ARBA" id="ARBA00022127"/>
    </source>
</evidence>
<evidence type="ECO:0000259" key="9">
    <source>
        <dbReference type="PROSITE" id="PS51721"/>
    </source>
</evidence>
<comment type="similarity">
    <text evidence="7">Belongs to the TRAFAC class YlqF/YawG GTPase family. NOG2 subfamily.</text>
</comment>
<feature type="region of interest" description="Disordered" evidence="8">
    <location>
        <begin position="1"/>
        <end position="25"/>
    </location>
</feature>
<evidence type="ECO:0000256" key="8">
    <source>
        <dbReference type="SAM" id="MobiDB-lite"/>
    </source>
</evidence>
<dbReference type="Pfam" id="PF08153">
    <property type="entry name" value="NGP1NT"/>
    <property type="match status" value="1"/>
</dbReference>